<proteinExistence type="predicted"/>
<protein>
    <submittedName>
        <fullName evidence="1">Uncharacterized protein</fullName>
    </submittedName>
</protein>
<dbReference type="EMBL" id="CP110226">
    <property type="protein sequence ID" value="UZD23124.1"/>
    <property type="molecule type" value="Genomic_DNA"/>
</dbReference>
<evidence type="ECO:0000313" key="1">
    <source>
        <dbReference type="EMBL" id="UZD23124.1"/>
    </source>
</evidence>
<organism evidence="1 2">
    <name type="scientific">Algoriphagus halophytocola</name>
    <dbReference type="NCBI Taxonomy" id="2991499"/>
    <lineage>
        <taxon>Bacteria</taxon>
        <taxon>Pseudomonadati</taxon>
        <taxon>Bacteroidota</taxon>
        <taxon>Cytophagia</taxon>
        <taxon>Cytophagales</taxon>
        <taxon>Cyclobacteriaceae</taxon>
        <taxon>Algoriphagus</taxon>
    </lineage>
</organism>
<gene>
    <name evidence="1" type="ORF">OM944_01255</name>
</gene>
<accession>A0ABY6MLQ0</accession>
<evidence type="ECO:0000313" key="2">
    <source>
        <dbReference type="Proteomes" id="UP001163156"/>
    </source>
</evidence>
<dbReference type="PROSITE" id="PS51257">
    <property type="entry name" value="PROKAR_LIPOPROTEIN"/>
    <property type="match status" value="1"/>
</dbReference>
<keyword evidence="2" id="KW-1185">Reference proteome</keyword>
<reference evidence="1" key="1">
    <citation type="submission" date="2022-10" db="EMBL/GenBank/DDBJ databases">
        <title>Algoriphagus sp. a novel bacteria isolate from halophytes salicornia europaea.</title>
        <authorList>
            <person name="Peng Y."/>
            <person name="Jiang L."/>
            <person name="Lee J."/>
        </authorList>
    </citation>
    <scope>NUCLEOTIDE SEQUENCE</scope>
    <source>
        <strain evidence="1">TR-M5</strain>
    </source>
</reference>
<dbReference type="RefSeq" id="WP_264809657.1">
    <property type="nucleotide sequence ID" value="NZ_CP110226.1"/>
</dbReference>
<dbReference type="Proteomes" id="UP001163156">
    <property type="component" value="Chromosome"/>
</dbReference>
<name>A0ABY6MLQ0_9BACT</name>
<sequence length="339" mass="37180">MKKYLFIIGVGAMLISTSCDPQNEESLFSDVDQAVLESKEGDPNARLGRNDGFAQQKLAINYEVAEKAYYAVMRELPPNKVKAIMASSDDQAYVLKNVIISSMKIFDETVMDNGHKISDLAKRNHAALAGDEHEIEYDLTAGALRAASGYLKIGDIKGESTDHTYPVAEIFEWIGNGKAGRKGNPWNDSIPPVKAPEAAGLGEFILGLSPRNSDPQSLNEGLNQLEIDSGMDPVLAALLLPAIQKVREAAKPNPKSRGKADILIESLSNYGLDPEADLSAMYQIGGMGAIGLLASEDYDSEGDVDWAAIQLNRKKFEFEMYLLWEKFWDKHHTDPTTGR</sequence>